<dbReference type="Pfam" id="PF08241">
    <property type="entry name" value="Methyltransf_11"/>
    <property type="match status" value="1"/>
</dbReference>
<dbReference type="Gene3D" id="3.40.50.150">
    <property type="entry name" value="Vaccinia Virus protein VP39"/>
    <property type="match status" value="1"/>
</dbReference>
<keyword evidence="3" id="KW-1185">Reference proteome</keyword>
<dbReference type="CDD" id="cd02440">
    <property type="entry name" value="AdoMet_MTases"/>
    <property type="match status" value="1"/>
</dbReference>
<proteinExistence type="predicted"/>
<dbReference type="EMBL" id="BAABUK010000013">
    <property type="protein sequence ID" value="GAA5812503.1"/>
    <property type="molecule type" value="Genomic_DNA"/>
</dbReference>
<dbReference type="InterPro" id="IPR013216">
    <property type="entry name" value="Methyltransf_11"/>
</dbReference>
<dbReference type="SUPFAM" id="SSF53335">
    <property type="entry name" value="S-adenosyl-L-methionine-dependent methyltransferases"/>
    <property type="match status" value="1"/>
</dbReference>
<dbReference type="PANTHER" id="PTHR43861:SF1">
    <property type="entry name" value="TRANS-ACONITATE 2-METHYLTRANSFERASE"/>
    <property type="match status" value="1"/>
</dbReference>
<accession>A0ABP9Z068</accession>
<evidence type="ECO:0000259" key="1">
    <source>
        <dbReference type="Pfam" id="PF08241"/>
    </source>
</evidence>
<feature type="domain" description="Methyltransferase type 11" evidence="1">
    <location>
        <begin position="37"/>
        <end position="135"/>
    </location>
</feature>
<sequence>MTDNWSASNYAKHASFVPKLGNIILDMLDAQPTEHVLDFGCGDGVLTKELATRCKSVIGIDGSRRMITSADQDKPENASYMTVDGYDLDTWFNQTQNSNYFDAVFSNATLHWLKKDPVKVIRNIRHVLKPQGRFVAEFGGFMNCGEIQTGLISALNRRGLNGQSYSPWFFPSAEYYGKLLTENGFQVVQADLCPRITELNTDIAGWIEMFGFDFLKDIPAEEHKQVALEVQEHLRPSYQREDGKWCIMYNRLRIIAVKK</sequence>
<name>A0ABP9Z068_9FUNG</name>
<organism evidence="2 3">
    <name type="scientific">Mucor flavus</name>
    <dbReference type="NCBI Taxonomy" id="439312"/>
    <lineage>
        <taxon>Eukaryota</taxon>
        <taxon>Fungi</taxon>
        <taxon>Fungi incertae sedis</taxon>
        <taxon>Mucoromycota</taxon>
        <taxon>Mucoromycotina</taxon>
        <taxon>Mucoromycetes</taxon>
        <taxon>Mucorales</taxon>
        <taxon>Mucorineae</taxon>
        <taxon>Mucoraceae</taxon>
        <taxon>Mucor</taxon>
    </lineage>
</organism>
<protein>
    <recommendedName>
        <fullName evidence="1">Methyltransferase type 11 domain-containing protein</fullName>
    </recommendedName>
</protein>
<comment type="caution">
    <text evidence="2">The sequence shown here is derived from an EMBL/GenBank/DDBJ whole genome shotgun (WGS) entry which is preliminary data.</text>
</comment>
<reference evidence="2 3" key="1">
    <citation type="submission" date="2024-04" db="EMBL/GenBank/DDBJ databases">
        <title>genome sequences of Mucor flavus KT1a and Helicostylum pulchrum KT1b strains isolated from the surface of a dry-aged beef.</title>
        <authorList>
            <person name="Toyotome T."/>
            <person name="Hosono M."/>
            <person name="Torimaru M."/>
            <person name="Fukuda K."/>
            <person name="Mikami N."/>
        </authorList>
    </citation>
    <scope>NUCLEOTIDE SEQUENCE [LARGE SCALE GENOMIC DNA]</scope>
    <source>
        <strain evidence="2 3">KT1a</strain>
    </source>
</reference>
<dbReference type="InterPro" id="IPR029063">
    <property type="entry name" value="SAM-dependent_MTases_sf"/>
</dbReference>
<gene>
    <name evidence="2" type="ORF">MFLAVUS_005959</name>
</gene>
<evidence type="ECO:0000313" key="2">
    <source>
        <dbReference type="EMBL" id="GAA5812503.1"/>
    </source>
</evidence>
<dbReference type="PANTHER" id="PTHR43861">
    <property type="entry name" value="TRANS-ACONITATE 2-METHYLTRANSFERASE-RELATED"/>
    <property type="match status" value="1"/>
</dbReference>
<dbReference type="Proteomes" id="UP001473302">
    <property type="component" value="Unassembled WGS sequence"/>
</dbReference>
<evidence type="ECO:0000313" key="3">
    <source>
        <dbReference type="Proteomes" id="UP001473302"/>
    </source>
</evidence>